<feature type="transmembrane region" description="Helical" evidence="6">
    <location>
        <begin position="69"/>
        <end position="88"/>
    </location>
</feature>
<dbReference type="GO" id="GO:0046873">
    <property type="term" value="F:metal ion transmembrane transporter activity"/>
    <property type="evidence" value="ECO:0007669"/>
    <property type="project" value="InterPro"/>
</dbReference>
<evidence type="ECO:0000256" key="4">
    <source>
        <dbReference type="ARBA" id="ARBA00022989"/>
    </source>
</evidence>
<dbReference type="Proteomes" id="UP000285138">
    <property type="component" value="Unassembled WGS sequence"/>
</dbReference>
<feature type="transmembrane region" description="Helical" evidence="6">
    <location>
        <begin position="37"/>
        <end position="57"/>
    </location>
</feature>
<proteinExistence type="inferred from homology"/>
<dbReference type="AlphaFoldDB" id="A0A424YHI3"/>
<accession>A0A424YHI3</accession>
<evidence type="ECO:0000313" key="7">
    <source>
        <dbReference type="EMBL" id="RQD77636.1"/>
    </source>
</evidence>
<comment type="caution">
    <text evidence="6">Lacks conserved residue(s) required for the propagation of feature annotation.</text>
</comment>
<sequence>MVWKTFITTFGLIFLAELGDKTQLATMLMATQSKDLYSVFLGAALALVFSAFLGVLLGAALTRYIPAHYLQGGAGVAFIFIGFLLIFGKF</sequence>
<keyword evidence="4 6" id="KW-1133">Transmembrane helix</keyword>
<dbReference type="PANTHER" id="PTHR12608:SF1">
    <property type="entry name" value="TRANSMEMBRANE PROTEIN 165"/>
    <property type="match status" value="1"/>
</dbReference>
<dbReference type="GO" id="GO:0016020">
    <property type="term" value="C:membrane"/>
    <property type="evidence" value="ECO:0007669"/>
    <property type="project" value="UniProtKB-SubCell"/>
</dbReference>
<comment type="subcellular location">
    <subcellularLocation>
        <location evidence="1 6">Membrane</location>
        <topology evidence="1 6">Multi-pass membrane protein</topology>
    </subcellularLocation>
</comment>
<comment type="caution">
    <text evidence="7">The sequence shown here is derived from an EMBL/GenBank/DDBJ whole genome shotgun (WGS) entry which is preliminary data.</text>
</comment>
<evidence type="ECO:0000313" key="8">
    <source>
        <dbReference type="Proteomes" id="UP000285138"/>
    </source>
</evidence>
<organism evidence="7 8">
    <name type="scientific">Candidatus Syntrophonatronum acetioxidans</name>
    <dbReference type="NCBI Taxonomy" id="1795816"/>
    <lineage>
        <taxon>Bacteria</taxon>
        <taxon>Bacillati</taxon>
        <taxon>Bacillota</taxon>
        <taxon>Clostridia</taxon>
        <taxon>Eubacteriales</taxon>
        <taxon>Syntrophomonadaceae</taxon>
        <taxon>Candidatus Syntrophonatronum</taxon>
    </lineage>
</organism>
<dbReference type="Pfam" id="PF01169">
    <property type="entry name" value="GDT1"/>
    <property type="match status" value="1"/>
</dbReference>
<evidence type="ECO:0000256" key="5">
    <source>
        <dbReference type="ARBA" id="ARBA00023136"/>
    </source>
</evidence>
<dbReference type="EMBL" id="QZAA01000060">
    <property type="protein sequence ID" value="RQD77636.1"/>
    <property type="molecule type" value="Genomic_DNA"/>
</dbReference>
<reference evidence="7 8" key="1">
    <citation type="submission" date="2018-08" db="EMBL/GenBank/DDBJ databases">
        <title>The metabolism and importance of syntrophic acetate oxidation coupled to methane or sulfide production in haloalkaline environments.</title>
        <authorList>
            <person name="Timmers P.H.A."/>
            <person name="Vavourakis C.D."/>
            <person name="Sorokin D.Y."/>
            <person name="Sinninghe Damste J.S."/>
            <person name="Muyzer G."/>
            <person name="Stams A.J.M."/>
            <person name="Plugge C.M."/>
        </authorList>
    </citation>
    <scope>NUCLEOTIDE SEQUENCE [LARGE SCALE GENOMIC DNA]</scope>
    <source>
        <strain evidence="7">MSAO_Bac1</strain>
    </source>
</reference>
<evidence type="ECO:0000256" key="1">
    <source>
        <dbReference type="ARBA" id="ARBA00004141"/>
    </source>
</evidence>
<dbReference type="PANTHER" id="PTHR12608">
    <property type="entry name" value="TRANSMEMBRANE PROTEIN HTP-1 RELATED"/>
    <property type="match status" value="1"/>
</dbReference>
<dbReference type="InterPro" id="IPR001727">
    <property type="entry name" value="GDT1-like"/>
</dbReference>
<evidence type="ECO:0000256" key="6">
    <source>
        <dbReference type="RuleBase" id="RU365102"/>
    </source>
</evidence>
<keyword evidence="5 6" id="KW-0472">Membrane</keyword>
<name>A0A424YHI3_9FIRM</name>
<keyword evidence="3 6" id="KW-0812">Transmembrane</keyword>
<evidence type="ECO:0000256" key="2">
    <source>
        <dbReference type="ARBA" id="ARBA00009190"/>
    </source>
</evidence>
<gene>
    <name evidence="7" type="ORF">D5R97_01970</name>
</gene>
<protein>
    <recommendedName>
        <fullName evidence="6">GDT1 family protein</fullName>
    </recommendedName>
</protein>
<comment type="similarity">
    <text evidence="2 6">Belongs to the GDT1 family.</text>
</comment>
<evidence type="ECO:0000256" key="3">
    <source>
        <dbReference type="ARBA" id="ARBA00022692"/>
    </source>
</evidence>